<evidence type="ECO:0000259" key="9">
    <source>
        <dbReference type="SMART" id="SM00479"/>
    </source>
</evidence>
<evidence type="ECO:0000256" key="6">
    <source>
        <dbReference type="HAMAP-Rule" id="MF_00045"/>
    </source>
</evidence>
<dbReference type="CDD" id="cd05233">
    <property type="entry name" value="SDR_c"/>
    <property type="match status" value="1"/>
</dbReference>
<feature type="compositionally biased region" description="Polar residues" evidence="8">
    <location>
        <begin position="228"/>
        <end position="239"/>
    </location>
</feature>
<dbReference type="SMART" id="SM00479">
    <property type="entry name" value="EXOIII"/>
    <property type="match status" value="1"/>
</dbReference>
<evidence type="ECO:0000256" key="4">
    <source>
        <dbReference type="ARBA" id="ARBA00022839"/>
    </source>
</evidence>
<comment type="similarity">
    <text evidence="6">Belongs to the oligoribonuclease family.</text>
</comment>
<keyword evidence="3 6" id="KW-0378">Hydrolase</keyword>
<evidence type="ECO:0000256" key="3">
    <source>
        <dbReference type="ARBA" id="ARBA00022801"/>
    </source>
</evidence>
<dbReference type="InterPro" id="IPR013520">
    <property type="entry name" value="Ribonucl_H"/>
</dbReference>
<comment type="caution">
    <text evidence="10">The sequence shown here is derived from an EMBL/GenBank/DDBJ whole genome shotgun (WGS) entry which is preliminary data.</text>
</comment>
<evidence type="ECO:0000256" key="2">
    <source>
        <dbReference type="ARBA" id="ARBA00022722"/>
    </source>
</evidence>
<dbReference type="NCBIfam" id="NF003765">
    <property type="entry name" value="PRK05359.1"/>
    <property type="match status" value="1"/>
</dbReference>
<protein>
    <recommendedName>
        <fullName evidence="6">Oligoribonuclease</fullName>
        <ecNumber evidence="6">3.1.-.-</ecNumber>
    </recommendedName>
</protein>
<keyword evidence="2 6" id="KW-0540">Nuclease</keyword>
<dbReference type="Gene3D" id="3.30.420.10">
    <property type="entry name" value="Ribonuclease H-like superfamily/Ribonuclease H"/>
    <property type="match status" value="1"/>
</dbReference>
<feature type="region of interest" description="Disordered" evidence="8">
    <location>
        <begin position="199"/>
        <end position="271"/>
    </location>
</feature>
<dbReference type="PRINTS" id="PR00080">
    <property type="entry name" value="SDRFAMILY"/>
</dbReference>
<dbReference type="EC" id="3.1.-.-" evidence="6"/>
<evidence type="ECO:0000256" key="5">
    <source>
        <dbReference type="ARBA" id="ARBA00023002"/>
    </source>
</evidence>
<accession>A0ABX2F3I4</accession>
<organism evidence="10 11">
    <name type="scientific">Kibdelosporangium persicum</name>
    <dbReference type="NCBI Taxonomy" id="2698649"/>
    <lineage>
        <taxon>Bacteria</taxon>
        <taxon>Bacillati</taxon>
        <taxon>Actinomycetota</taxon>
        <taxon>Actinomycetes</taxon>
        <taxon>Pseudonocardiales</taxon>
        <taxon>Pseudonocardiaceae</taxon>
        <taxon>Kibdelosporangium</taxon>
    </lineage>
</organism>
<feature type="compositionally biased region" description="Basic and acidic residues" evidence="8">
    <location>
        <begin position="240"/>
        <end position="259"/>
    </location>
</feature>
<keyword evidence="4 6" id="KW-0269">Exonuclease</keyword>
<dbReference type="CDD" id="cd06135">
    <property type="entry name" value="Orn"/>
    <property type="match status" value="1"/>
</dbReference>
<sequence length="475" mass="51157">MTKRALVTGGTKGIGAAIVERLTEDGMRVATTARSAADSPVELFIKADVASQATEVAGEVLEAFGGIDIVVHNAGGFQFEPGTAESYRDQDWQSVLDLNLLAPVRIDRALIPHMDSGAIVHVTSIARVIPTTGPLPYASAKAALTAYSKGLAAELGPRGIRVNAVLPGFIETEGARKVLAKFSDDPDTARAELLKALGGVPLGRPGRPRRSPTWSPSWCPAGPRGSPARSTASTAGTSRPSERPCAFDHVTRGDRDTRTAGRRPRPGSRDRLDQVSDHLVWIDCEMTGLDLVNDALIEIAALVTDAELNILGEGVDVVIHASDDVLANMPEVVREMHAKSGLTEEVRRSTVTLADAERMVLDYVRTHVPEARSAPLAGNSIATDRGFIARDMKALDAHLHYRMVDVSSIKELCRRWYPRIYYAQPGKGLAHRALADIRESIKELAYYRSTAFVPQPGPTSEEARAAAERVLNADT</sequence>
<keyword evidence="5" id="KW-0560">Oxidoreductase</keyword>
<dbReference type="SUPFAM" id="SSF53098">
    <property type="entry name" value="Ribonuclease H-like"/>
    <property type="match status" value="1"/>
</dbReference>
<dbReference type="InterPro" id="IPR036291">
    <property type="entry name" value="NAD(P)-bd_dom_sf"/>
</dbReference>
<evidence type="ECO:0000256" key="7">
    <source>
        <dbReference type="RuleBase" id="RU000363"/>
    </source>
</evidence>
<evidence type="ECO:0000256" key="8">
    <source>
        <dbReference type="SAM" id="MobiDB-lite"/>
    </source>
</evidence>
<keyword evidence="11" id="KW-1185">Reference proteome</keyword>
<comment type="function">
    <text evidence="6">3'-to-5' exoribonuclease specific for small oligoribonucleotides.</text>
</comment>
<dbReference type="Pfam" id="PF00106">
    <property type="entry name" value="adh_short"/>
    <property type="match status" value="1"/>
</dbReference>
<comment type="similarity">
    <text evidence="1 7">Belongs to the short-chain dehydrogenases/reductases (SDR) family.</text>
</comment>
<dbReference type="InterPro" id="IPR012337">
    <property type="entry name" value="RNaseH-like_sf"/>
</dbReference>
<dbReference type="EMBL" id="JAAATY010000008">
    <property type="protein sequence ID" value="NRN65890.1"/>
    <property type="molecule type" value="Genomic_DNA"/>
</dbReference>
<evidence type="ECO:0000313" key="11">
    <source>
        <dbReference type="Proteomes" id="UP000763557"/>
    </source>
</evidence>
<dbReference type="Gene3D" id="3.40.50.720">
    <property type="entry name" value="NAD(P)-binding Rossmann-like Domain"/>
    <property type="match status" value="1"/>
</dbReference>
<gene>
    <name evidence="6" type="primary">orn</name>
    <name evidence="10" type="ORF">GC106_31050</name>
</gene>
<dbReference type="Pfam" id="PF00929">
    <property type="entry name" value="RNase_T"/>
    <property type="match status" value="1"/>
</dbReference>
<keyword evidence="6" id="KW-0963">Cytoplasm</keyword>
<dbReference type="InterPro" id="IPR002347">
    <property type="entry name" value="SDR_fam"/>
</dbReference>
<proteinExistence type="inferred from homology"/>
<reference evidence="10 11" key="1">
    <citation type="submission" date="2020-01" db="EMBL/GenBank/DDBJ databases">
        <title>Kibdelosporangium persica a novel Actinomycetes from a hot desert in Iran.</title>
        <authorList>
            <person name="Safaei N."/>
            <person name="Zaburannyi N."/>
            <person name="Mueller R."/>
            <person name="Wink J."/>
        </authorList>
    </citation>
    <scope>NUCLEOTIDE SEQUENCE [LARGE SCALE GENOMIC DNA]</scope>
    <source>
        <strain evidence="10 11">4NS15</strain>
    </source>
</reference>
<dbReference type="Proteomes" id="UP000763557">
    <property type="component" value="Unassembled WGS sequence"/>
</dbReference>
<evidence type="ECO:0000256" key="1">
    <source>
        <dbReference type="ARBA" id="ARBA00006484"/>
    </source>
</evidence>
<dbReference type="PANTHER" id="PTHR42760">
    <property type="entry name" value="SHORT-CHAIN DEHYDROGENASES/REDUCTASES FAMILY MEMBER"/>
    <property type="match status" value="1"/>
</dbReference>
<feature type="domain" description="Exonuclease" evidence="9">
    <location>
        <begin position="278"/>
        <end position="453"/>
    </location>
</feature>
<name>A0ABX2F3I4_9PSEU</name>
<evidence type="ECO:0000313" key="10">
    <source>
        <dbReference type="EMBL" id="NRN65890.1"/>
    </source>
</evidence>
<comment type="subcellular location">
    <subcellularLocation>
        <location evidence="6">Cytoplasm</location>
    </subcellularLocation>
</comment>
<dbReference type="PRINTS" id="PR00081">
    <property type="entry name" value="GDHRDH"/>
</dbReference>
<feature type="active site" evidence="6">
    <location>
        <position position="401"/>
    </location>
</feature>
<dbReference type="InterPro" id="IPR022894">
    <property type="entry name" value="Oligoribonuclease"/>
</dbReference>
<dbReference type="SUPFAM" id="SSF51735">
    <property type="entry name" value="NAD(P)-binding Rossmann-fold domains"/>
    <property type="match status" value="1"/>
</dbReference>
<dbReference type="HAMAP" id="MF_00045">
    <property type="entry name" value="Oligoribonuclease"/>
    <property type="match status" value="1"/>
</dbReference>
<dbReference type="InterPro" id="IPR036397">
    <property type="entry name" value="RNaseH_sf"/>
</dbReference>
<dbReference type="PANTHER" id="PTHR42760:SF133">
    <property type="entry name" value="3-OXOACYL-[ACYL-CARRIER-PROTEIN] REDUCTASE"/>
    <property type="match status" value="1"/>
</dbReference>